<dbReference type="GO" id="GO:0043565">
    <property type="term" value="F:sequence-specific DNA binding"/>
    <property type="evidence" value="ECO:0007669"/>
    <property type="project" value="InterPro"/>
</dbReference>
<keyword evidence="1 6" id="KW-0597">Phosphoprotein</keyword>
<dbReference type="GO" id="GO:0000160">
    <property type="term" value="P:phosphorelay signal transduction system"/>
    <property type="evidence" value="ECO:0007669"/>
    <property type="project" value="InterPro"/>
</dbReference>
<dbReference type="HOGENOM" id="CLU_000445_0_6_0"/>
<dbReference type="SUPFAM" id="SSF52172">
    <property type="entry name" value="CheY-like"/>
    <property type="match status" value="1"/>
</dbReference>
<dbReference type="AlphaFoldDB" id="D5MMG0"/>
<dbReference type="SUPFAM" id="SSF52540">
    <property type="entry name" value="P-loop containing nucleoside triphosphate hydrolases"/>
    <property type="match status" value="1"/>
</dbReference>
<keyword evidence="4" id="KW-0805">Transcription regulation</keyword>
<dbReference type="GO" id="GO:0006355">
    <property type="term" value="P:regulation of DNA-templated transcription"/>
    <property type="evidence" value="ECO:0007669"/>
    <property type="project" value="InterPro"/>
</dbReference>
<dbReference type="PANTHER" id="PTHR32071">
    <property type="entry name" value="TRANSCRIPTIONAL REGULATORY PROTEIN"/>
    <property type="match status" value="1"/>
</dbReference>
<dbReference type="Gene3D" id="1.10.10.60">
    <property type="entry name" value="Homeodomain-like"/>
    <property type="match status" value="1"/>
</dbReference>
<dbReference type="PANTHER" id="PTHR32071:SF113">
    <property type="entry name" value="ALGINATE BIOSYNTHESIS TRANSCRIPTIONAL REGULATORY PROTEIN ALGB"/>
    <property type="match status" value="1"/>
</dbReference>
<dbReference type="Gene3D" id="3.40.50.300">
    <property type="entry name" value="P-loop containing nucleotide triphosphate hydrolases"/>
    <property type="match status" value="1"/>
</dbReference>
<keyword evidence="3" id="KW-0067">ATP-binding</keyword>
<dbReference type="Pfam" id="PF00072">
    <property type="entry name" value="Response_reg"/>
    <property type="match status" value="1"/>
</dbReference>
<dbReference type="InterPro" id="IPR003593">
    <property type="entry name" value="AAA+_ATPase"/>
</dbReference>
<dbReference type="PROSITE" id="PS50045">
    <property type="entry name" value="SIGMA54_INTERACT_4"/>
    <property type="match status" value="1"/>
</dbReference>
<organism evidence="9 10">
    <name type="scientific">Methylomirabilis oxygeniifera</name>
    <dbReference type="NCBI Taxonomy" id="671143"/>
    <lineage>
        <taxon>Bacteria</taxon>
        <taxon>Candidatus Methylomirabilota</taxon>
        <taxon>Candidatus Methylomirabilia</taxon>
        <taxon>Candidatus Methylomirabilales</taxon>
        <taxon>Candidatus Methylomirabilaceae</taxon>
        <taxon>Candidatus Methylomirabilis</taxon>
    </lineage>
</organism>
<dbReference type="FunFam" id="3.40.50.300:FF:000006">
    <property type="entry name" value="DNA-binding transcriptional regulator NtrC"/>
    <property type="match status" value="1"/>
</dbReference>
<gene>
    <name evidence="9" type="ORF">DAMO_3009</name>
</gene>
<evidence type="ECO:0000313" key="9">
    <source>
        <dbReference type="EMBL" id="CBE70082.1"/>
    </source>
</evidence>
<dbReference type="InterPro" id="IPR025944">
    <property type="entry name" value="Sigma_54_int_dom_CS"/>
</dbReference>
<dbReference type="SUPFAM" id="SSF46689">
    <property type="entry name" value="Homeodomain-like"/>
    <property type="match status" value="1"/>
</dbReference>
<evidence type="ECO:0000259" key="8">
    <source>
        <dbReference type="PROSITE" id="PS50110"/>
    </source>
</evidence>
<dbReference type="FunFam" id="3.40.50.2300:FF:000018">
    <property type="entry name" value="DNA-binding transcriptional regulator NtrC"/>
    <property type="match status" value="1"/>
</dbReference>
<dbReference type="GO" id="GO:0005524">
    <property type="term" value="F:ATP binding"/>
    <property type="evidence" value="ECO:0007669"/>
    <property type="project" value="UniProtKB-KW"/>
</dbReference>
<evidence type="ECO:0000259" key="7">
    <source>
        <dbReference type="PROSITE" id="PS50045"/>
    </source>
</evidence>
<dbReference type="InterPro" id="IPR001789">
    <property type="entry name" value="Sig_transdc_resp-reg_receiver"/>
</dbReference>
<dbReference type="InterPro" id="IPR058031">
    <property type="entry name" value="AAA_lid_NorR"/>
</dbReference>
<evidence type="ECO:0000256" key="3">
    <source>
        <dbReference type="ARBA" id="ARBA00022840"/>
    </source>
</evidence>
<dbReference type="PRINTS" id="PR01590">
    <property type="entry name" value="HTHFIS"/>
</dbReference>
<dbReference type="InterPro" id="IPR025662">
    <property type="entry name" value="Sigma_54_int_dom_ATP-bd_1"/>
</dbReference>
<dbReference type="Proteomes" id="UP000006898">
    <property type="component" value="Chromosome"/>
</dbReference>
<dbReference type="Gene3D" id="3.40.50.2300">
    <property type="match status" value="1"/>
</dbReference>
<keyword evidence="2" id="KW-0547">Nucleotide-binding</keyword>
<evidence type="ECO:0000256" key="1">
    <source>
        <dbReference type="ARBA" id="ARBA00022553"/>
    </source>
</evidence>
<evidence type="ECO:0000256" key="5">
    <source>
        <dbReference type="ARBA" id="ARBA00023163"/>
    </source>
</evidence>
<dbReference type="InterPro" id="IPR027417">
    <property type="entry name" value="P-loop_NTPase"/>
</dbReference>
<evidence type="ECO:0000256" key="6">
    <source>
        <dbReference type="PROSITE-ProRule" id="PRU00169"/>
    </source>
</evidence>
<reference evidence="9 10" key="1">
    <citation type="journal article" date="2010" name="Nature">
        <title>Nitrite-driven anaerobic methane oxidation by oxygenic bacteria.</title>
        <authorList>
            <person name="Ettwig K.F."/>
            <person name="Butler M.K."/>
            <person name="Le Paslier D."/>
            <person name="Pelletier E."/>
            <person name="Mangenot S."/>
            <person name="Kuypers M.M.M."/>
            <person name="Schreiber F."/>
            <person name="Dutilh B.E."/>
            <person name="Zedelius J."/>
            <person name="de Beer D."/>
            <person name="Gloerich J."/>
            <person name="Wessels H.J.C.T."/>
            <person name="van Allen T."/>
            <person name="Luesken F."/>
            <person name="Wu M."/>
            <person name="van de Pas-Schoonen K.T."/>
            <person name="Op den Camp H.J.M."/>
            <person name="Janssen-Megens E.M."/>
            <person name="Francoijs K-J."/>
            <person name="Stunnenberg H."/>
            <person name="Weissenbach J."/>
            <person name="Jetten M.S.M."/>
            <person name="Strous M."/>
        </authorList>
    </citation>
    <scope>NUCLEOTIDE SEQUENCE [LARGE SCALE GENOMIC DNA]</scope>
</reference>
<dbReference type="Pfam" id="PF00158">
    <property type="entry name" value="Sigma54_activat"/>
    <property type="match status" value="1"/>
</dbReference>
<feature type="domain" description="Sigma-54 factor interaction" evidence="7">
    <location>
        <begin position="141"/>
        <end position="370"/>
    </location>
</feature>
<dbReference type="PROSITE" id="PS00675">
    <property type="entry name" value="SIGMA54_INTERACT_1"/>
    <property type="match status" value="1"/>
</dbReference>
<protein>
    <submittedName>
        <fullName evidence="9">Putative response regulator in two-component reguatory system, sigma54 dependent transcriptional regulator</fullName>
    </submittedName>
</protein>
<evidence type="ECO:0000256" key="2">
    <source>
        <dbReference type="ARBA" id="ARBA00022741"/>
    </source>
</evidence>
<dbReference type="PROSITE" id="PS50110">
    <property type="entry name" value="RESPONSE_REGULATORY"/>
    <property type="match status" value="1"/>
</dbReference>
<evidence type="ECO:0000256" key="4">
    <source>
        <dbReference type="ARBA" id="ARBA00023015"/>
    </source>
</evidence>
<dbReference type="CDD" id="cd00009">
    <property type="entry name" value="AAA"/>
    <property type="match status" value="1"/>
</dbReference>
<accession>D5MMG0</accession>
<dbReference type="InterPro" id="IPR009057">
    <property type="entry name" value="Homeodomain-like_sf"/>
</dbReference>
<dbReference type="InterPro" id="IPR002078">
    <property type="entry name" value="Sigma_54_int"/>
</dbReference>
<sequence length="460" mass="51147">METILVVDDEQGIREFLTVLLEKQGYRVITASDGERALELIAHQSPDLVISDVRMPKMDGIGLLTGIRKTDPHLPVIMVTAYASMDSTIQAMRLGAHDYITKPFRIDEIRLVVEKALAKVRRPDDGTSQPAAIEEAQPAGLIGHSPKMVELYKLITRIAELDSTVLITGESGTGKELVARTIHCASSRAERPFLAINCGAIPEQLLESELFGHVKGSFTGAISHKAGLFEVANRGSILLDEIGEMSAVLQVKLLRFLQGQTFRRVGGTEDLEVDVRLIAATNKDLVKAMADGTFREDLFYRLNVIPIHLPPLRERTEDIPLLANRLLAQCVLRQRRGPTSISSEAMEILMRYHWPGNVRELENVVERAVALETTDQLSPASISVQVRADNEDGEKQPPWSFTLPSEGIDLENTVSQLEKDLMLQALERSGWVQSRAAELLNLTFRAFRYKVKKYGISKAH</sequence>
<dbReference type="InterPro" id="IPR002197">
    <property type="entry name" value="HTH_Fis"/>
</dbReference>
<dbReference type="EMBL" id="FP565575">
    <property type="protein sequence ID" value="CBE70082.1"/>
    <property type="molecule type" value="Genomic_DNA"/>
</dbReference>
<feature type="modified residue" description="4-aspartylphosphate" evidence="6">
    <location>
        <position position="52"/>
    </location>
</feature>
<proteinExistence type="predicted"/>
<keyword evidence="5" id="KW-0804">Transcription</keyword>
<dbReference type="InterPro" id="IPR011006">
    <property type="entry name" value="CheY-like_superfamily"/>
</dbReference>
<dbReference type="STRING" id="671143.DAMO_3009"/>
<dbReference type="Gene3D" id="1.10.8.60">
    <property type="match status" value="1"/>
</dbReference>
<name>D5MMG0_METO1</name>
<dbReference type="eggNOG" id="COG2204">
    <property type="taxonomic scope" value="Bacteria"/>
</dbReference>
<dbReference type="SMART" id="SM00382">
    <property type="entry name" value="AAA"/>
    <property type="match status" value="1"/>
</dbReference>
<dbReference type="Pfam" id="PF25601">
    <property type="entry name" value="AAA_lid_14"/>
    <property type="match status" value="1"/>
</dbReference>
<dbReference type="SMART" id="SM00448">
    <property type="entry name" value="REC"/>
    <property type="match status" value="1"/>
</dbReference>
<dbReference type="KEGG" id="mox:DAMO_3009"/>
<dbReference type="PROSITE" id="PS00688">
    <property type="entry name" value="SIGMA54_INTERACT_3"/>
    <property type="match status" value="1"/>
</dbReference>
<feature type="domain" description="Response regulatory" evidence="8">
    <location>
        <begin position="3"/>
        <end position="117"/>
    </location>
</feature>
<evidence type="ECO:0000313" key="10">
    <source>
        <dbReference type="Proteomes" id="UP000006898"/>
    </source>
</evidence>
<dbReference type="Pfam" id="PF02954">
    <property type="entry name" value="HTH_8"/>
    <property type="match status" value="1"/>
</dbReference>